<dbReference type="GO" id="GO:0004386">
    <property type="term" value="F:helicase activity"/>
    <property type="evidence" value="ECO:0007669"/>
    <property type="project" value="UniProtKB-KW"/>
</dbReference>
<gene>
    <name evidence="2" type="ORF">DFH08DRAFT_910104</name>
</gene>
<name>A0AAD7ASF2_9AGAR</name>
<reference evidence="2" key="1">
    <citation type="submission" date="2023-03" db="EMBL/GenBank/DDBJ databases">
        <title>Massive genome expansion in bonnet fungi (Mycena s.s.) driven by repeated elements and novel gene families across ecological guilds.</title>
        <authorList>
            <consortium name="Lawrence Berkeley National Laboratory"/>
            <person name="Harder C.B."/>
            <person name="Miyauchi S."/>
            <person name="Viragh M."/>
            <person name="Kuo A."/>
            <person name="Thoen E."/>
            <person name="Andreopoulos B."/>
            <person name="Lu D."/>
            <person name="Skrede I."/>
            <person name="Drula E."/>
            <person name="Henrissat B."/>
            <person name="Morin E."/>
            <person name="Kohler A."/>
            <person name="Barry K."/>
            <person name="LaButti K."/>
            <person name="Morin E."/>
            <person name="Salamov A."/>
            <person name="Lipzen A."/>
            <person name="Mereny Z."/>
            <person name="Hegedus B."/>
            <person name="Baldrian P."/>
            <person name="Stursova M."/>
            <person name="Weitz H."/>
            <person name="Taylor A."/>
            <person name="Grigoriev I.V."/>
            <person name="Nagy L.G."/>
            <person name="Martin F."/>
            <person name="Kauserud H."/>
        </authorList>
    </citation>
    <scope>NUCLEOTIDE SEQUENCE</scope>
    <source>
        <strain evidence="2">CBHHK002</strain>
    </source>
</reference>
<dbReference type="InterPro" id="IPR025476">
    <property type="entry name" value="Helitron_helicase-like"/>
</dbReference>
<keyword evidence="2" id="KW-0347">Helicase</keyword>
<organism evidence="2 3">
    <name type="scientific">Mycena albidolilacea</name>
    <dbReference type="NCBI Taxonomy" id="1033008"/>
    <lineage>
        <taxon>Eukaryota</taxon>
        <taxon>Fungi</taxon>
        <taxon>Dikarya</taxon>
        <taxon>Basidiomycota</taxon>
        <taxon>Agaricomycotina</taxon>
        <taxon>Agaricomycetes</taxon>
        <taxon>Agaricomycetidae</taxon>
        <taxon>Agaricales</taxon>
        <taxon>Marasmiineae</taxon>
        <taxon>Mycenaceae</taxon>
        <taxon>Mycena</taxon>
    </lineage>
</organism>
<evidence type="ECO:0000313" key="3">
    <source>
        <dbReference type="Proteomes" id="UP001218218"/>
    </source>
</evidence>
<feature type="domain" description="Helitron helicase-like" evidence="1">
    <location>
        <begin position="35"/>
        <end position="127"/>
    </location>
</feature>
<sequence length="147" mass="17118">MWATADQSCLQYIGLEDAIHAVDDNLELNDLGQHVRFQDSMAIVQYYRTIDLFFTVTNNPDWPEVVHELFPGQHPSDCPDLIAWAFQLKKEGIIRDIKKNSIFRCAVVYIYAIEFHKRGLPHMHLLIFLEQGWKLLAPEDIYSAIWA</sequence>
<proteinExistence type="predicted"/>
<dbReference type="Pfam" id="PF14214">
    <property type="entry name" value="Helitron_like_N"/>
    <property type="match status" value="1"/>
</dbReference>
<evidence type="ECO:0000313" key="2">
    <source>
        <dbReference type="EMBL" id="KAJ7367126.1"/>
    </source>
</evidence>
<dbReference type="Proteomes" id="UP001218218">
    <property type="component" value="Unassembled WGS sequence"/>
</dbReference>
<accession>A0AAD7ASF2</accession>
<keyword evidence="2" id="KW-0378">Hydrolase</keyword>
<keyword evidence="2" id="KW-0067">ATP-binding</keyword>
<dbReference type="EMBL" id="JARIHO010000002">
    <property type="protein sequence ID" value="KAJ7367126.1"/>
    <property type="molecule type" value="Genomic_DNA"/>
</dbReference>
<keyword evidence="2" id="KW-0547">Nucleotide-binding</keyword>
<comment type="caution">
    <text evidence="2">The sequence shown here is derived from an EMBL/GenBank/DDBJ whole genome shotgun (WGS) entry which is preliminary data.</text>
</comment>
<dbReference type="AlphaFoldDB" id="A0AAD7ASF2"/>
<keyword evidence="3" id="KW-1185">Reference proteome</keyword>
<evidence type="ECO:0000259" key="1">
    <source>
        <dbReference type="Pfam" id="PF14214"/>
    </source>
</evidence>
<protein>
    <submittedName>
        <fullName evidence="2">Helitron helicase-like domain at N-terminus-domain-containing protein</fullName>
    </submittedName>
</protein>